<feature type="domain" description="EamA" evidence="3">
    <location>
        <begin position="146"/>
        <end position="272"/>
    </location>
</feature>
<dbReference type="PANTHER" id="PTHR22911">
    <property type="entry name" value="ACYL-MALONYL CONDENSING ENZYME-RELATED"/>
    <property type="match status" value="1"/>
</dbReference>
<gene>
    <name evidence="4" type="ORF">DES41_105115</name>
</gene>
<keyword evidence="5" id="KW-1185">Reference proteome</keyword>
<comment type="caution">
    <text evidence="4">The sequence shown here is derived from an EMBL/GenBank/DDBJ whole genome shotgun (WGS) entry which is preliminary data.</text>
</comment>
<feature type="transmembrane region" description="Helical" evidence="2">
    <location>
        <begin position="234"/>
        <end position="254"/>
    </location>
</feature>
<dbReference type="Pfam" id="PF00892">
    <property type="entry name" value="EamA"/>
    <property type="match status" value="2"/>
</dbReference>
<keyword evidence="2" id="KW-0812">Transmembrane</keyword>
<feature type="transmembrane region" description="Helical" evidence="2">
    <location>
        <begin position="73"/>
        <end position="90"/>
    </location>
</feature>
<feature type="transmembrane region" description="Helical" evidence="2">
    <location>
        <begin position="123"/>
        <end position="140"/>
    </location>
</feature>
<dbReference type="SUPFAM" id="SSF103481">
    <property type="entry name" value="Multidrug resistance efflux transporter EmrE"/>
    <property type="match status" value="2"/>
</dbReference>
<dbReference type="AlphaFoldDB" id="A0A368XUF9"/>
<keyword evidence="2" id="KW-0472">Membrane</keyword>
<feature type="transmembrane region" description="Helical" evidence="2">
    <location>
        <begin position="260"/>
        <end position="279"/>
    </location>
</feature>
<dbReference type="InterPro" id="IPR037185">
    <property type="entry name" value="EmrE-like"/>
</dbReference>
<dbReference type="RefSeq" id="WP_245965773.1">
    <property type="nucleotide sequence ID" value="NZ_QPJK01000005.1"/>
</dbReference>
<feature type="transmembrane region" description="Helical" evidence="2">
    <location>
        <begin position="31"/>
        <end position="53"/>
    </location>
</feature>
<evidence type="ECO:0000256" key="1">
    <source>
        <dbReference type="SAM" id="MobiDB-lite"/>
    </source>
</evidence>
<evidence type="ECO:0000313" key="5">
    <source>
        <dbReference type="Proteomes" id="UP000252884"/>
    </source>
</evidence>
<dbReference type="Gene3D" id="1.10.3730.20">
    <property type="match status" value="1"/>
</dbReference>
<dbReference type="InterPro" id="IPR000620">
    <property type="entry name" value="EamA_dom"/>
</dbReference>
<keyword evidence="2" id="KW-1133">Transmembrane helix</keyword>
<feature type="transmembrane region" description="Helical" evidence="2">
    <location>
        <begin position="202"/>
        <end position="222"/>
    </location>
</feature>
<dbReference type="PANTHER" id="PTHR22911:SF103">
    <property type="entry name" value="BLR2811 PROTEIN"/>
    <property type="match status" value="1"/>
</dbReference>
<evidence type="ECO:0000259" key="3">
    <source>
        <dbReference type="Pfam" id="PF00892"/>
    </source>
</evidence>
<protein>
    <submittedName>
        <fullName evidence="4">Drug/metabolite transporter (DMT)-like permease</fullName>
    </submittedName>
</protein>
<feature type="compositionally biased region" description="Pro residues" evidence="1">
    <location>
        <begin position="295"/>
        <end position="309"/>
    </location>
</feature>
<feature type="transmembrane region" description="Helical" evidence="2">
    <location>
        <begin position="146"/>
        <end position="164"/>
    </location>
</feature>
<reference evidence="4 5" key="1">
    <citation type="submission" date="2018-07" db="EMBL/GenBank/DDBJ databases">
        <title>Genomic Encyclopedia of Type Strains, Phase IV (KMG-IV): sequencing the most valuable type-strain genomes for metagenomic binning, comparative biology and taxonomic classification.</title>
        <authorList>
            <person name="Goeker M."/>
        </authorList>
    </citation>
    <scope>NUCLEOTIDE SEQUENCE [LARGE SCALE GENOMIC DNA]</scope>
    <source>
        <strain evidence="4 5">DSM 21634</strain>
    </source>
</reference>
<evidence type="ECO:0000256" key="2">
    <source>
        <dbReference type="SAM" id="Phobius"/>
    </source>
</evidence>
<evidence type="ECO:0000313" key="4">
    <source>
        <dbReference type="EMBL" id="RCW70177.1"/>
    </source>
</evidence>
<dbReference type="Proteomes" id="UP000252884">
    <property type="component" value="Unassembled WGS sequence"/>
</dbReference>
<feature type="domain" description="EamA" evidence="3">
    <location>
        <begin position="6"/>
        <end position="137"/>
    </location>
</feature>
<accession>A0A368XUF9</accession>
<name>A0A368XUF9_9BURK</name>
<proteinExistence type="predicted"/>
<dbReference type="EMBL" id="QPJK01000005">
    <property type="protein sequence ID" value="RCW70177.1"/>
    <property type="molecule type" value="Genomic_DNA"/>
</dbReference>
<dbReference type="GO" id="GO:0016020">
    <property type="term" value="C:membrane"/>
    <property type="evidence" value="ECO:0007669"/>
    <property type="project" value="InterPro"/>
</dbReference>
<sequence length="321" mass="33870">MRSNGILLHVLGLWVLSGLDASGKYLALLGVPVLLVAWVRYAVHTALSSAILLPRRGLGLLRTGSLRGQLLRGVLMIGSTLLFFSVLKRVPLAEATAMNFMAPIFLMALAPWLLREPHRLHRWLGVALGFAGMLLVVRPGAGLDTIGVLLGVATALTFAAFQIATRRLAGDDPLTTNYYGGLVGTVALTPLLPWIWELPPLSGWQWALLLSTGITGAIGHGLQSAAYARTPATLLAPYSYLQILSAVGLGWAVFGQLPDATSALGIACICGAGIAVALVERRLNRRLKHPMRAAPVPPATAHSPPPGPGPASANCHGPRSR</sequence>
<feature type="region of interest" description="Disordered" evidence="1">
    <location>
        <begin position="292"/>
        <end position="321"/>
    </location>
</feature>
<organism evidence="4 5">
    <name type="scientific">Pseudorhodoferax soli</name>
    <dbReference type="NCBI Taxonomy" id="545864"/>
    <lineage>
        <taxon>Bacteria</taxon>
        <taxon>Pseudomonadati</taxon>
        <taxon>Pseudomonadota</taxon>
        <taxon>Betaproteobacteria</taxon>
        <taxon>Burkholderiales</taxon>
        <taxon>Comamonadaceae</taxon>
    </lineage>
</organism>
<feature type="transmembrane region" description="Helical" evidence="2">
    <location>
        <begin position="96"/>
        <end position="114"/>
    </location>
</feature>
<feature type="transmembrane region" description="Helical" evidence="2">
    <location>
        <begin position="176"/>
        <end position="196"/>
    </location>
</feature>